<dbReference type="InterPro" id="IPR000792">
    <property type="entry name" value="Tscrpt_reg_LuxR_C"/>
</dbReference>
<organism evidence="2 3">
    <name type="scientific">Streptomyces tateyamensis</name>
    <dbReference type="NCBI Taxonomy" id="565073"/>
    <lineage>
        <taxon>Bacteria</taxon>
        <taxon>Bacillati</taxon>
        <taxon>Actinomycetota</taxon>
        <taxon>Actinomycetes</taxon>
        <taxon>Kitasatosporales</taxon>
        <taxon>Streptomycetaceae</taxon>
        <taxon>Streptomyces</taxon>
    </lineage>
</organism>
<dbReference type="PANTHER" id="PTHR34293">
    <property type="entry name" value="HTH-TYPE TRANSCRIPTIONAL REGULATOR TRMBL2"/>
    <property type="match status" value="1"/>
</dbReference>
<dbReference type="GO" id="GO:0003677">
    <property type="term" value="F:DNA binding"/>
    <property type="evidence" value="ECO:0007669"/>
    <property type="project" value="InterPro"/>
</dbReference>
<evidence type="ECO:0000259" key="1">
    <source>
        <dbReference type="Pfam" id="PF00196"/>
    </source>
</evidence>
<comment type="caution">
    <text evidence="2">The sequence shown here is derived from an EMBL/GenBank/DDBJ whole genome shotgun (WGS) entry which is preliminary data.</text>
</comment>
<dbReference type="AlphaFoldDB" id="A0A2V4MYM4"/>
<gene>
    <name evidence="2" type="ORF">C7C46_28810</name>
</gene>
<protein>
    <submittedName>
        <fullName evidence="2">LuxR family transcriptional regulator</fullName>
    </submittedName>
</protein>
<dbReference type="EMBL" id="PYBW01000134">
    <property type="protein sequence ID" value="PYC68734.1"/>
    <property type="molecule type" value="Genomic_DNA"/>
</dbReference>
<name>A0A2V4MYM4_9ACTN</name>
<dbReference type="InterPro" id="IPR051797">
    <property type="entry name" value="TrmB-like"/>
</dbReference>
<dbReference type="PANTHER" id="PTHR34293:SF1">
    <property type="entry name" value="HTH-TYPE TRANSCRIPTIONAL REGULATOR TRMBL2"/>
    <property type="match status" value="1"/>
</dbReference>
<dbReference type="Pfam" id="PF00196">
    <property type="entry name" value="GerE"/>
    <property type="match status" value="1"/>
</dbReference>
<dbReference type="InterPro" id="IPR036388">
    <property type="entry name" value="WH-like_DNA-bd_sf"/>
</dbReference>
<feature type="domain" description="HTH luxR-type" evidence="1">
    <location>
        <begin position="260"/>
        <end position="294"/>
    </location>
</feature>
<evidence type="ECO:0000313" key="3">
    <source>
        <dbReference type="Proteomes" id="UP000248039"/>
    </source>
</evidence>
<reference evidence="2 3" key="1">
    <citation type="submission" date="2018-03" db="EMBL/GenBank/DDBJ databases">
        <title>Bioinformatic expansion and discovery of thiopeptide antibiotics.</title>
        <authorList>
            <person name="Schwalen C.J."/>
            <person name="Hudson G.A."/>
            <person name="Mitchell D.A."/>
        </authorList>
    </citation>
    <scope>NUCLEOTIDE SEQUENCE [LARGE SCALE GENOMIC DNA]</scope>
    <source>
        <strain evidence="2 3">ATCC 21389</strain>
    </source>
</reference>
<dbReference type="Proteomes" id="UP000248039">
    <property type="component" value="Unassembled WGS sequence"/>
</dbReference>
<accession>A0A2V4MYM4</accession>
<keyword evidence="3" id="KW-1185">Reference proteome</keyword>
<proteinExistence type="predicted"/>
<dbReference type="GO" id="GO:0006355">
    <property type="term" value="P:regulation of DNA-templated transcription"/>
    <property type="evidence" value="ECO:0007669"/>
    <property type="project" value="InterPro"/>
</dbReference>
<dbReference type="SUPFAM" id="SSF46894">
    <property type="entry name" value="C-terminal effector domain of the bipartite response regulators"/>
    <property type="match status" value="1"/>
</dbReference>
<dbReference type="Gene3D" id="1.10.10.10">
    <property type="entry name" value="Winged helix-like DNA-binding domain superfamily/Winged helix DNA-binding domain"/>
    <property type="match status" value="1"/>
</dbReference>
<dbReference type="InterPro" id="IPR016032">
    <property type="entry name" value="Sig_transdc_resp-reg_C-effctor"/>
</dbReference>
<evidence type="ECO:0000313" key="2">
    <source>
        <dbReference type="EMBL" id="PYC68734.1"/>
    </source>
</evidence>
<sequence length="318" mass="34279">MPGEAAREFYLGVLGEGGRLRMAEVTAGQHPLVGELLELGLLTADPADGVFTAVNPRVVGGRLSEDLRSAGTRLLVQAQEMPTLLEDLSRAYDLTARKVDRSGEVLHLHETEQINARLDALFAGSADEILTAQPGSALPTPVLAQSARRTKPFLARGGAGRCLFEPAARSDGPTTAYVLEATELGARFRVLGESFKRMTIFDRHTAVIPTAADYTGLAVVDDPAVVAFLVGMFERDWQRAEPVPWSTTAPDPAALPVPAQVGRMLSQGLTQRTIATRLGLSERTVAGHISRLREQYDAQTLFQLGWLMRAAAGERRSA</sequence>